<feature type="coiled-coil region" evidence="2">
    <location>
        <begin position="82"/>
        <end position="109"/>
    </location>
</feature>
<evidence type="ECO:0000259" key="3">
    <source>
        <dbReference type="PROSITE" id="PS50966"/>
    </source>
</evidence>
<gene>
    <name evidence="4" type="ORF">SIID45300_01413</name>
</gene>
<organism evidence="4 5">
    <name type="scientific">Candidatus Magnetaquiglobus chichijimensis</name>
    <dbReference type="NCBI Taxonomy" id="3141448"/>
    <lineage>
        <taxon>Bacteria</taxon>
        <taxon>Pseudomonadati</taxon>
        <taxon>Pseudomonadota</taxon>
        <taxon>Magnetococcia</taxon>
        <taxon>Magnetococcales</taxon>
        <taxon>Candidatus Magnetaquicoccaceae</taxon>
        <taxon>Candidatus Magnetaquiglobus</taxon>
    </lineage>
</organism>
<protein>
    <recommendedName>
        <fullName evidence="3">SWIM-type domain-containing protein</fullName>
    </recommendedName>
</protein>
<reference evidence="4 5" key="1">
    <citation type="submission" date="2024-09" db="EMBL/GenBank/DDBJ databases">
        <title>Draft genome sequence of Candidatus Magnetaquicoccaceae bacterium FCR-1.</title>
        <authorList>
            <person name="Shimoshige H."/>
            <person name="Shimamura S."/>
            <person name="Taoka A."/>
            <person name="Kobayashi H."/>
            <person name="Maekawa T."/>
        </authorList>
    </citation>
    <scope>NUCLEOTIDE SEQUENCE [LARGE SCALE GENOMIC DNA]</scope>
    <source>
        <strain evidence="4 5">FCR-1</strain>
    </source>
</reference>
<keyword evidence="1" id="KW-0862">Zinc</keyword>
<name>A0ABQ0C895_9PROT</name>
<sequence>MPELYFQVRGERGVPLEIVVRKTGKNLTATCSCSAGVDDICQHRITLLSGSSKDVISNNPEDVKKVVAWIAGTDVGRALQDMVDAIKHLENAREDFADARKRLIKALKD</sequence>
<comment type="caution">
    <text evidence="4">The sequence shown here is derived from an EMBL/GenBank/DDBJ whole genome shotgun (WGS) entry which is preliminary data.</text>
</comment>
<evidence type="ECO:0000256" key="1">
    <source>
        <dbReference type="PROSITE-ProRule" id="PRU00325"/>
    </source>
</evidence>
<keyword evidence="1" id="KW-0479">Metal-binding</keyword>
<evidence type="ECO:0000313" key="4">
    <source>
        <dbReference type="EMBL" id="GAB0057092.1"/>
    </source>
</evidence>
<dbReference type="PROSITE" id="PS50966">
    <property type="entry name" value="ZF_SWIM"/>
    <property type="match status" value="1"/>
</dbReference>
<proteinExistence type="predicted"/>
<evidence type="ECO:0000313" key="5">
    <source>
        <dbReference type="Proteomes" id="UP001628193"/>
    </source>
</evidence>
<keyword evidence="5" id="KW-1185">Reference proteome</keyword>
<keyword evidence="2" id="KW-0175">Coiled coil</keyword>
<dbReference type="Proteomes" id="UP001628193">
    <property type="component" value="Unassembled WGS sequence"/>
</dbReference>
<accession>A0ABQ0C895</accession>
<dbReference type="EMBL" id="BAAFGK010000004">
    <property type="protein sequence ID" value="GAB0057092.1"/>
    <property type="molecule type" value="Genomic_DNA"/>
</dbReference>
<keyword evidence="1" id="KW-0863">Zinc-finger</keyword>
<dbReference type="InterPro" id="IPR007527">
    <property type="entry name" value="Znf_SWIM"/>
</dbReference>
<evidence type="ECO:0000256" key="2">
    <source>
        <dbReference type="SAM" id="Coils"/>
    </source>
</evidence>
<feature type="domain" description="SWIM-type" evidence="3">
    <location>
        <begin position="16"/>
        <end position="52"/>
    </location>
</feature>